<accession>A0A3B1C4I0</accession>
<gene>
    <name evidence="2" type="ORF">MNBD_GAMMA26-1285</name>
</gene>
<sequence length="128" mass="14838">MRILLDTHAFLWLVTDNPKLSNRARSTFLEAENELMISAVTGFEIAVKYALGKLELSEPPRDFMEKRIRNNALTHLPISMSHTYRLSHLAPHHRDPFDRLLISQALEEDIPILSADSIFPRYNIDVIW</sequence>
<dbReference type="InterPro" id="IPR052919">
    <property type="entry name" value="TA_system_RNase"/>
</dbReference>
<dbReference type="Gene3D" id="3.40.50.1010">
    <property type="entry name" value="5'-nuclease"/>
    <property type="match status" value="1"/>
</dbReference>
<dbReference type="Pfam" id="PF01850">
    <property type="entry name" value="PIN"/>
    <property type="match status" value="1"/>
</dbReference>
<dbReference type="InterPro" id="IPR002716">
    <property type="entry name" value="PIN_dom"/>
</dbReference>
<dbReference type="PANTHER" id="PTHR36173">
    <property type="entry name" value="RIBONUCLEASE VAPC16-RELATED"/>
    <property type="match status" value="1"/>
</dbReference>
<reference evidence="2" key="1">
    <citation type="submission" date="2018-06" db="EMBL/GenBank/DDBJ databases">
        <authorList>
            <person name="Zhirakovskaya E."/>
        </authorList>
    </citation>
    <scope>NUCLEOTIDE SEQUENCE</scope>
</reference>
<dbReference type="CDD" id="cd09872">
    <property type="entry name" value="PIN_Sll0205-like"/>
    <property type="match status" value="1"/>
</dbReference>
<dbReference type="EMBL" id="UOFX01000091">
    <property type="protein sequence ID" value="VAX11817.1"/>
    <property type="molecule type" value="Genomic_DNA"/>
</dbReference>
<dbReference type="AlphaFoldDB" id="A0A3B1C4I0"/>
<feature type="domain" description="PIN" evidence="1">
    <location>
        <begin position="3"/>
        <end position="122"/>
    </location>
</feature>
<evidence type="ECO:0000259" key="1">
    <source>
        <dbReference type="Pfam" id="PF01850"/>
    </source>
</evidence>
<evidence type="ECO:0000313" key="2">
    <source>
        <dbReference type="EMBL" id="VAX11817.1"/>
    </source>
</evidence>
<proteinExistence type="predicted"/>
<name>A0A3B1C4I0_9ZZZZ</name>
<dbReference type="PANTHER" id="PTHR36173:SF2">
    <property type="entry name" value="RIBONUCLEASE VAPC16"/>
    <property type="match status" value="1"/>
</dbReference>
<protein>
    <submittedName>
        <fullName evidence="2">Death on curing protein, Doc toxin</fullName>
    </submittedName>
</protein>
<dbReference type="InterPro" id="IPR029060">
    <property type="entry name" value="PIN-like_dom_sf"/>
</dbReference>
<organism evidence="2">
    <name type="scientific">hydrothermal vent metagenome</name>
    <dbReference type="NCBI Taxonomy" id="652676"/>
    <lineage>
        <taxon>unclassified sequences</taxon>
        <taxon>metagenomes</taxon>
        <taxon>ecological metagenomes</taxon>
    </lineage>
</organism>
<dbReference type="InterPro" id="IPR041705">
    <property type="entry name" value="PIN_Sll0205"/>
</dbReference>
<dbReference type="SUPFAM" id="SSF88723">
    <property type="entry name" value="PIN domain-like"/>
    <property type="match status" value="1"/>
</dbReference>